<feature type="compositionally biased region" description="Basic and acidic residues" evidence="1">
    <location>
        <begin position="299"/>
        <end position="311"/>
    </location>
</feature>
<dbReference type="EMBL" id="BFEA01000154">
    <property type="protein sequence ID" value="GBG71872.1"/>
    <property type="molecule type" value="Genomic_DNA"/>
</dbReference>
<feature type="compositionally biased region" description="Gly residues" evidence="1">
    <location>
        <begin position="356"/>
        <end position="368"/>
    </location>
</feature>
<accession>A0A388KP99</accession>
<evidence type="ECO:0000313" key="3">
    <source>
        <dbReference type="Proteomes" id="UP000265515"/>
    </source>
</evidence>
<sequence>MSGARRDLTIPRYLLVRDTHEEDFIRSAARLLRMTNNNDNQNERRNDIRELARIIQQSQKDQIPKVDVPLFDGNNASGWAEKFEQLGNCCEWSNEKMLRMVKRYCKIQYKEDVEELIQDSLDWPKFKRKLLDKYQLSDQLLDLTDLRKVSRKSFGTTKQFLTEFERVARLVPDLPDKDRCLIFLDNFTEVEQLKVIKGMKERYDWPKIRENLLAGNFDQILYRLLKQQKENRERIQLETDKDREVYKTLSDMKEMMTGMKEKRLKLQVMIAKAKTGKRKEKEPVTEESSSESESEEEREPPRKLTKAERKALNKIRGGQGTSRKQGESSKNGENGSGEQQVDQEQQNQGQQNQPQGGRGCGRGRGNGGGRGNWQEYICKYCDMKGHVIRFCQIPAKDEKDHIVFTTIRGEVFDFDENLIDQNIEGGMRKERDLVTLKEILAVSPKLREEFKQRMTRKKVMTVKLSEIIPPEANWAPPGTKMD</sequence>
<proteinExistence type="predicted"/>
<gene>
    <name evidence="2" type="ORF">CBR_g10808</name>
</gene>
<dbReference type="Proteomes" id="UP000265515">
    <property type="component" value="Unassembled WGS sequence"/>
</dbReference>
<feature type="compositionally biased region" description="Acidic residues" evidence="1">
    <location>
        <begin position="288"/>
        <end position="298"/>
    </location>
</feature>
<dbReference type="Gramene" id="GBG71872">
    <property type="protein sequence ID" value="GBG71872"/>
    <property type="gene ID" value="CBR_g10808"/>
</dbReference>
<reference evidence="2 3" key="1">
    <citation type="journal article" date="2018" name="Cell">
        <title>The Chara Genome: Secondary Complexity and Implications for Plant Terrestrialization.</title>
        <authorList>
            <person name="Nishiyama T."/>
            <person name="Sakayama H."/>
            <person name="Vries J.D."/>
            <person name="Buschmann H."/>
            <person name="Saint-Marcoux D."/>
            <person name="Ullrich K.K."/>
            <person name="Haas F.B."/>
            <person name="Vanderstraeten L."/>
            <person name="Becker D."/>
            <person name="Lang D."/>
            <person name="Vosolsobe S."/>
            <person name="Rombauts S."/>
            <person name="Wilhelmsson P.K.I."/>
            <person name="Janitza P."/>
            <person name="Kern R."/>
            <person name="Heyl A."/>
            <person name="Rumpler F."/>
            <person name="Villalobos L.I.A.C."/>
            <person name="Clay J.M."/>
            <person name="Skokan R."/>
            <person name="Toyoda A."/>
            <person name="Suzuki Y."/>
            <person name="Kagoshima H."/>
            <person name="Schijlen E."/>
            <person name="Tajeshwar N."/>
            <person name="Catarino B."/>
            <person name="Hetherington A.J."/>
            <person name="Saltykova A."/>
            <person name="Bonnot C."/>
            <person name="Breuninger H."/>
            <person name="Symeonidi A."/>
            <person name="Radhakrishnan G.V."/>
            <person name="Van Nieuwerburgh F."/>
            <person name="Deforce D."/>
            <person name="Chang C."/>
            <person name="Karol K.G."/>
            <person name="Hedrich R."/>
            <person name="Ulvskov P."/>
            <person name="Glockner G."/>
            <person name="Delwiche C.F."/>
            <person name="Petrasek J."/>
            <person name="Van de Peer Y."/>
            <person name="Friml J."/>
            <person name="Beilby M."/>
            <person name="Dolan L."/>
            <person name="Kohara Y."/>
            <person name="Sugano S."/>
            <person name="Fujiyama A."/>
            <person name="Delaux P.-M."/>
            <person name="Quint M."/>
            <person name="TheiBen G."/>
            <person name="Hagemann M."/>
            <person name="Harholt J."/>
            <person name="Dunand C."/>
            <person name="Zachgo S."/>
            <person name="Langdale J."/>
            <person name="Maumus F."/>
            <person name="Straeten D.V.D."/>
            <person name="Gould S.B."/>
            <person name="Rensing S.A."/>
        </authorList>
    </citation>
    <scope>NUCLEOTIDE SEQUENCE [LARGE SCALE GENOMIC DNA]</scope>
    <source>
        <strain evidence="2 3">S276</strain>
    </source>
</reference>
<name>A0A388KP99_CHABU</name>
<protein>
    <submittedName>
        <fullName evidence="2">Uncharacterized protein</fullName>
    </submittedName>
</protein>
<feature type="compositionally biased region" description="Low complexity" evidence="1">
    <location>
        <begin position="328"/>
        <end position="355"/>
    </location>
</feature>
<keyword evidence="3" id="KW-1185">Reference proteome</keyword>
<evidence type="ECO:0000313" key="2">
    <source>
        <dbReference type="EMBL" id="GBG71872.1"/>
    </source>
</evidence>
<dbReference type="AlphaFoldDB" id="A0A388KP99"/>
<organism evidence="2 3">
    <name type="scientific">Chara braunii</name>
    <name type="common">Braun's stonewort</name>
    <dbReference type="NCBI Taxonomy" id="69332"/>
    <lineage>
        <taxon>Eukaryota</taxon>
        <taxon>Viridiplantae</taxon>
        <taxon>Streptophyta</taxon>
        <taxon>Charophyceae</taxon>
        <taxon>Charales</taxon>
        <taxon>Characeae</taxon>
        <taxon>Chara</taxon>
    </lineage>
</organism>
<comment type="caution">
    <text evidence="2">The sequence shown here is derived from an EMBL/GenBank/DDBJ whole genome shotgun (WGS) entry which is preliminary data.</text>
</comment>
<evidence type="ECO:0000256" key="1">
    <source>
        <dbReference type="SAM" id="MobiDB-lite"/>
    </source>
</evidence>
<feature type="region of interest" description="Disordered" evidence="1">
    <location>
        <begin position="273"/>
        <end position="368"/>
    </location>
</feature>